<sequence length="222" mass="25384">MQTKEPQYNLIFDVIEKHGITQLGLMINESWNQDPKRTLFTLARYKFVAKILADQNRVLEIGCADAFGTRLVQQTVQHITAVDFDPVFVQDVQNRLDPNWPLDCFVHDLLECPVPGEFDAVYSLDVLEHIPPEREAEFLKNALASLKETGVMILGMPSLESQIYASPQSKAGHINCKSGNDFRVLMRQYFHQVFLFSMNDEVVHTGFYPMAHYLMALCCGKR</sequence>
<name>A0A1X4GIT6_9CYAN</name>
<dbReference type="Pfam" id="PF13649">
    <property type="entry name" value="Methyltransf_25"/>
    <property type="match status" value="1"/>
</dbReference>
<dbReference type="InterPro" id="IPR029063">
    <property type="entry name" value="SAM-dependent_MTases_sf"/>
</dbReference>
<dbReference type="PANTHER" id="PTHR43861">
    <property type="entry name" value="TRANS-ACONITATE 2-METHYLTRANSFERASE-RELATED"/>
    <property type="match status" value="1"/>
</dbReference>
<keyword evidence="3" id="KW-0489">Methyltransferase</keyword>
<dbReference type="AlphaFoldDB" id="A0A1X4GIT6"/>
<evidence type="ECO:0000256" key="1">
    <source>
        <dbReference type="ARBA" id="ARBA00022679"/>
    </source>
</evidence>
<dbReference type="CDD" id="cd02440">
    <property type="entry name" value="AdoMet_MTases"/>
    <property type="match status" value="1"/>
</dbReference>
<evidence type="ECO:0000259" key="2">
    <source>
        <dbReference type="Pfam" id="PF13649"/>
    </source>
</evidence>
<dbReference type="InterPro" id="IPR041698">
    <property type="entry name" value="Methyltransf_25"/>
</dbReference>
<evidence type="ECO:0000313" key="3">
    <source>
        <dbReference type="EMBL" id="OSO97101.1"/>
    </source>
</evidence>
<comment type="caution">
    <text evidence="3">The sequence shown here is derived from an EMBL/GenBank/DDBJ whole genome shotgun (WGS) entry which is preliminary data.</text>
</comment>
<dbReference type="GO" id="GO:0008168">
    <property type="term" value="F:methyltransferase activity"/>
    <property type="evidence" value="ECO:0007669"/>
    <property type="project" value="UniProtKB-KW"/>
</dbReference>
<protein>
    <submittedName>
        <fullName evidence="3">SAM-dependent methyltransferase</fullName>
    </submittedName>
</protein>
<evidence type="ECO:0000313" key="4">
    <source>
        <dbReference type="Proteomes" id="UP000192997"/>
    </source>
</evidence>
<dbReference type="Gene3D" id="3.40.50.150">
    <property type="entry name" value="Vaccinia Virus protein VP39"/>
    <property type="match status" value="1"/>
</dbReference>
<dbReference type="Proteomes" id="UP000192997">
    <property type="component" value="Unassembled WGS sequence"/>
</dbReference>
<keyword evidence="1 3" id="KW-0808">Transferase</keyword>
<dbReference type="GO" id="GO:0032259">
    <property type="term" value="P:methylation"/>
    <property type="evidence" value="ECO:0007669"/>
    <property type="project" value="UniProtKB-KW"/>
</dbReference>
<organism evidence="3 4">
    <name type="scientific">Cylindrospermopsis raciborskii CENA303</name>
    <dbReference type="NCBI Taxonomy" id="1170769"/>
    <lineage>
        <taxon>Bacteria</taxon>
        <taxon>Bacillati</taxon>
        <taxon>Cyanobacteriota</taxon>
        <taxon>Cyanophyceae</taxon>
        <taxon>Nostocales</taxon>
        <taxon>Aphanizomenonaceae</taxon>
        <taxon>Cylindrospermopsis</taxon>
    </lineage>
</organism>
<proteinExistence type="predicted"/>
<dbReference type="SUPFAM" id="SSF53335">
    <property type="entry name" value="S-adenosyl-L-methionine-dependent methyltransferases"/>
    <property type="match status" value="1"/>
</dbReference>
<gene>
    <name evidence="3" type="ORF">B7O87_01075</name>
</gene>
<feature type="domain" description="Methyltransferase" evidence="2">
    <location>
        <begin position="58"/>
        <end position="150"/>
    </location>
</feature>
<accession>A0A1X4GIT6</accession>
<dbReference type="RefSeq" id="WP_085726771.1">
    <property type="nucleotide sequence ID" value="NZ_NBYN01000004.1"/>
</dbReference>
<dbReference type="EMBL" id="NBYN01000004">
    <property type="protein sequence ID" value="OSO97101.1"/>
    <property type="molecule type" value="Genomic_DNA"/>
</dbReference>
<reference evidence="4" key="1">
    <citation type="submission" date="2017-04" db="EMBL/GenBank/DDBJ databases">
        <authorList>
            <person name="Abreu V.A."/>
            <person name="Popin R.V."/>
            <person name="Rigonato J."/>
            <person name="Andreote A.P."/>
            <person name="Schaker P.C."/>
            <person name="Hoff-Risseti C."/>
            <person name="Alvarenga D.O."/>
            <person name="Varani A.M."/>
            <person name="Fiore M.F."/>
        </authorList>
    </citation>
    <scope>NUCLEOTIDE SEQUENCE [LARGE SCALE GENOMIC DNA]</scope>
    <source>
        <strain evidence="4">CENA303</strain>
    </source>
</reference>